<dbReference type="AlphaFoldDB" id="A0A5A7PZL7"/>
<proteinExistence type="predicted"/>
<gene>
    <name evidence="1" type="ORF">STAS_13985</name>
</gene>
<accession>A0A5A7PZL7</accession>
<comment type="caution">
    <text evidence="1">The sequence shown here is derived from an EMBL/GenBank/DDBJ whole genome shotgun (WGS) entry which is preliminary data.</text>
</comment>
<evidence type="ECO:0000313" key="2">
    <source>
        <dbReference type="Proteomes" id="UP000325081"/>
    </source>
</evidence>
<reference evidence="2" key="1">
    <citation type="journal article" date="2019" name="Curr. Biol.">
        <title>Genome Sequence of Striga asiatica Provides Insight into the Evolution of Plant Parasitism.</title>
        <authorList>
            <person name="Yoshida S."/>
            <person name="Kim S."/>
            <person name="Wafula E.K."/>
            <person name="Tanskanen J."/>
            <person name="Kim Y.M."/>
            <person name="Honaas L."/>
            <person name="Yang Z."/>
            <person name="Spallek T."/>
            <person name="Conn C.E."/>
            <person name="Ichihashi Y."/>
            <person name="Cheong K."/>
            <person name="Cui S."/>
            <person name="Der J.P."/>
            <person name="Gundlach H."/>
            <person name="Jiao Y."/>
            <person name="Hori C."/>
            <person name="Ishida J.K."/>
            <person name="Kasahara H."/>
            <person name="Kiba T."/>
            <person name="Kim M.S."/>
            <person name="Koo N."/>
            <person name="Laohavisit A."/>
            <person name="Lee Y.H."/>
            <person name="Lumba S."/>
            <person name="McCourt P."/>
            <person name="Mortimer J.C."/>
            <person name="Mutuku J.M."/>
            <person name="Nomura T."/>
            <person name="Sasaki-Sekimoto Y."/>
            <person name="Seto Y."/>
            <person name="Wang Y."/>
            <person name="Wakatake T."/>
            <person name="Sakakibara H."/>
            <person name="Demura T."/>
            <person name="Yamaguchi S."/>
            <person name="Yoneyama K."/>
            <person name="Manabe R.I."/>
            <person name="Nelson D.C."/>
            <person name="Schulman A.H."/>
            <person name="Timko M.P."/>
            <person name="dePamphilis C.W."/>
            <person name="Choi D."/>
            <person name="Shirasu K."/>
        </authorList>
    </citation>
    <scope>NUCLEOTIDE SEQUENCE [LARGE SCALE GENOMIC DNA]</scope>
    <source>
        <strain evidence="2">cv. UVA1</strain>
    </source>
</reference>
<evidence type="ECO:0000313" key="1">
    <source>
        <dbReference type="EMBL" id="GER37567.1"/>
    </source>
</evidence>
<dbReference type="Proteomes" id="UP000325081">
    <property type="component" value="Unassembled WGS sequence"/>
</dbReference>
<sequence length="160" mass="18451">MKNSQTNIHLKEIQLRRVHTRTDSPHLSSWPDEHIQIGQLHHCTCKVKPKFICILSILKNRFCCLLVRHQFLVGTPDNSDCQIHLREAGLKMTKVPRNIACFVKVSHAASWDLTSRSHLSKEIERDGPIVEHVDPRCYETAVDPTNVVGPFRERESRLTK</sequence>
<organism evidence="1 2">
    <name type="scientific">Striga asiatica</name>
    <name type="common">Asiatic witchweed</name>
    <name type="synonym">Buchnera asiatica</name>
    <dbReference type="NCBI Taxonomy" id="4170"/>
    <lineage>
        <taxon>Eukaryota</taxon>
        <taxon>Viridiplantae</taxon>
        <taxon>Streptophyta</taxon>
        <taxon>Embryophyta</taxon>
        <taxon>Tracheophyta</taxon>
        <taxon>Spermatophyta</taxon>
        <taxon>Magnoliopsida</taxon>
        <taxon>eudicotyledons</taxon>
        <taxon>Gunneridae</taxon>
        <taxon>Pentapetalae</taxon>
        <taxon>asterids</taxon>
        <taxon>lamiids</taxon>
        <taxon>Lamiales</taxon>
        <taxon>Orobanchaceae</taxon>
        <taxon>Buchnereae</taxon>
        <taxon>Striga</taxon>
    </lineage>
</organism>
<dbReference type="EMBL" id="BKCP01005394">
    <property type="protein sequence ID" value="GER37567.1"/>
    <property type="molecule type" value="Genomic_DNA"/>
</dbReference>
<name>A0A5A7PZL7_STRAF</name>
<protein>
    <submittedName>
        <fullName evidence="1">Golgi-body localisation protein domain</fullName>
    </submittedName>
</protein>
<keyword evidence="2" id="KW-1185">Reference proteome</keyword>
<feature type="non-terminal residue" evidence="1">
    <location>
        <position position="160"/>
    </location>
</feature>